<keyword evidence="3" id="KW-0472">Membrane</keyword>
<feature type="region of interest" description="Disordered" evidence="2">
    <location>
        <begin position="50"/>
        <end position="72"/>
    </location>
</feature>
<reference evidence="4 5" key="1">
    <citation type="submission" date="2019-02" db="EMBL/GenBank/DDBJ databases">
        <title>Deep-cultivation of Planctomycetes and their phenomic and genomic characterization uncovers novel biology.</title>
        <authorList>
            <person name="Wiegand S."/>
            <person name="Jogler M."/>
            <person name="Boedeker C."/>
            <person name="Pinto D."/>
            <person name="Vollmers J."/>
            <person name="Rivas-Marin E."/>
            <person name="Kohn T."/>
            <person name="Peeters S.H."/>
            <person name="Heuer A."/>
            <person name="Rast P."/>
            <person name="Oberbeckmann S."/>
            <person name="Bunk B."/>
            <person name="Jeske O."/>
            <person name="Meyerdierks A."/>
            <person name="Storesund J.E."/>
            <person name="Kallscheuer N."/>
            <person name="Luecker S."/>
            <person name="Lage O.M."/>
            <person name="Pohl T."/>
            <person name="Merkel B.J."/>
            <person name="Hornburger P."/>
            <person name="Mueller R.-W."/>
            <person name="Bruemmer F."/>
            <person name="Labrenz M."/>
            <person name="Spormann A.M."/>
            <person name="Op den Camp H."/>
            <person name="Overmann J."/>
            <person name="Amann R."/>
            <person name="Jetten M.S.M."/>
            <person name="Mascher T."/>
            <person name="Medema M.H."/>
            <person name="Devos D.P."/>
            <person name="Kaster A.-K."/>
            <person name="Ovreas L."/>
            <person name="Rohde M."/>
            <person name="Galperin M.Y."/>
            <person name="Jogler C."/>
        </authorList>
    </citation>
    <scope>NUCLEOTIDE SEQUENCE [LARGE SCALE GENOMIC DNA]</scope>
    <source>
        <strain evidence="4 5">HG15A2</strain>
    </source>
</reference>
<dbReference type="Proteomes" id="UP000319852">
    <property type="component" value="Chromosome"/>
</dbReference>
<keyword evidence="3" id="KW-1133">Transmembrane helix</keyword>
<gene>
    <name evidence="4" type="ORF">HG15A2_03170</name>
</gene>
<dbReference type="KEGG" id="amob:HG15A2_03170"/>
<sequence>MAAPKQNKKASSKRWIVYLIGICCLLALGIGAFATKSKWMPYLNSSGMNAGSSSDQQEADPHAGHNHGQAGHNDAATIELSDKGLKNIGFMPYVIEPTDYERTLTLPAIVVERPGGSQIHITAPLTGIVTRIYAANGQAISPGEPLFELRLTHEDLVNAQRDYLTTSANLEIVNSEIKRLEGLGKGVIAGKRILEQQYERQKLEVSLLAEEQAMLLHGLSDEQVQAIRTTRKLFHSLTVYAPEHSDTEEACQGPHLFTIQRLGISKGEQIEVGRELAVLADHCELHVEGIAFEDDAAEIREAASERRNVNARLLRGDSQGAEVKGLAILYVADQIDPTSRALKVYLRLPNKIALDRTEGEKRFLEWQYKPGQRMEIRVPVETWEKQLVLPVAAVVDEGAETYTYRQNGDHFDQVPVHVLYRDQQSVVIANDGALYPQDIIAGDGAFQMHLALKNKAGGGVDPHAGHNH</sequence>
<dbReference type="InterPro" id="IPR051909">
    <property type="entry name" value="MFP_Cation_Efflux"/>
</dbReference>
<evidence type="ECO:0000256" key="3">
    <source>
        <dbReference type="SAM" id="Phobius"/>
    </source>
</evidence>
<dbReference type="PANTHER" id="PTHR30097">
    <property type="entry name" value="CATION EFFLUX SYSTEM PROTEIN CUSB"/>
    <property type="match status" value="1"/>
</dbReference>
<proteinExistence type="predicted"/>
<evidence type="ECO:0000313" key="4">
    <source>
        <dbReference type="EMBL" id="QDS97058.1"/>
    </source>
</evidence>
<dbReference type="RefSeq" id="WP_145057149.1">
    <property type="nucleotide sequence ID" value="NZ_CP036263.1"/>
</dbReference>
<feature type="transmembrane region" description="Helical" evidence="3">
    <location>
        <begin position="15"/>
        <end position="34"/>
    </location>
</feature>
<dbReference type="Gene3D" id="2.40.30.170">
    <property type="match status" value="1"/>
</dbReference>
<dbReference type="EMBL" id="CP036263">
    <property type="protein sequence ID" value="QDS97058.1"/>
    <property type="molecule type" value="Genomic_DNA"/>
</dbReference>
<evidence type="ECO:0000313" key="5">
    <source>
        <dbReference type="Proteomes" id="UP000319852"/>
    </source>
</evidence>
<dbReference type="Gene3D" id="2.40.420.20">
    <property type="match status" value="1"/>
</dbReference>
<accession>A0A517MQA2</accession>
<name>A0A517MQA2_9BACT</name>
<keyword evidence="5" id="KW-1185">Reference proteome</keyword>
<dbReference type="AlphaFoldDB" id="A0A517MQA2"/>
<dbReference type="GO" id="GO:0030313">
    <property type="term" value="C:cell envelope"/>
    <property type="evidence" value="ECO:0007669"/>
    <property type="project" value="TreeGrafter"/>
</dbReference>
<dbReference type="Gene3D" id="2.40.50.100">
    <property type="match status" value="1"/>
</dbReference>
<keyword evidence="1" id="KW-0813">Transport</keyword>
<dbReference type="GO" id="GO:0060003">
    <property type="term" value="P:copper ion export"/>
    <property type="evidence" value="ECO:0007669"/>
    <property type="project" value="TreeGrafter"/>
</dbReference>
<dbReference type="GO" id="GO:0015679">
    <property type="term" value="P:plasma membrane copper ion transport"/>
    <property type="evidence" value="ECO:0007669"/>
    <property type="project" value="TreeGrafter"/>
</dbReference>
<protein>
    <submittedName>
        <fullName evidence="4">Uncharacterized protein</fullName>
    </submittedName>
</protein>
<keyword evidence="3" id="KW-0812">Transmembrane</keyword>
<dbReference type="PANTHER" id="PTHR30097:SF4">
    <property type="entry name" value="SLR6042 PROTEIN"/>
    <property type="match status" value="1"/>
</dbReference>
<dbReference type="Gene3D" id="1.10.287.470">
    <property type="entry name" value="Helix hairpin bin"/>
    <property type="match status" value="1"/>
</dbReference>
<dbReference type="OrthoDB" id="235102at2"/>
<evidence type="ECO:0000256" key="2">
    <source>
        <dbReference type="SAM" id="MobiDB-lite"/>
    </source>
</evidence>
<organism evidence="4 5">
    <name type="scientific">Adhaeretor mobilis</name>
    <dbReference type="NCBI Taxonomy" id="1930276"/>
    <lineage>
        <taxon>Bacteria</taxon>
        <taxon>Pseudomonadati</taxon>
        <taxon>Planctomycetota</taxon>
        <taxon>Planctomycetia</taxon>
        <taxon>Pirellulales</taxon>
        <taxon>Lacipirellulaceae</taxon>
        <taxon>Adhaeretor</taxon>
    </lineage>
</organism>
<evidence type="ECO:0000256" key="1">
    <source>
        <dbReference type="ARBA" id="ARBA00022448"/>
    </source>
</evidence>